<name>A0AAD9N206_9ANNE</name>
<evidence type="ECO:0000256" key="8">
    <source>
        <dbReference type="ARBA" id="ARBA00022837"/>
    </source>
</evidence>
<dbReference type="SMART" id="SM00181">
    <property type="entry name" value="EGF"/>
    <property type="match status" value="3"/>
</dbReference>
<dbReference type="AlphaFoldDB" id="A0AAD9N206"/>
<comment type="caution">
    <text evidence="11">Lacks conserved residue(s) required for the propagation of feature annotation.</text>
</comment>
<dbReference type="FunFam" id="2.10.25.10:FF:000425">
    <property type="entry name" value="Eyes shut homolog"/>
    <property type="match status" value="2"/>
</dbReference>
<sequence length="274" mass="29005">MVFAERQSSSCRAAVIPSPDGAIVAQSVVAKNARCISVDKVLREDGSGWRVGFYCYVTIEMTPTADRNKRILLTVICCCLCRAAMTSLCLLNPCMNGGMCEGNCISYRCICPAGITGPSCEIAIPSLCLPNPCNNGGICKGSCLSYSCQCPPGTTGNDCEKAMTSLCLLNPCMNGGMCEGNCISYRCICPAGITGPSCEIVSVYLIHVTMEASVKAVACHTAASVHLVRLEMTVKKSSAASVFQIRVQMVVVVEATAHHTAVHAQLVRLELTAK</sequence>
<dbReference type="InterPro" id="IPR001881">
    <property type="entry name" value="EGF-like_Ca-bd_dom"/>
</dbReference>
<dbReference type="GO" id="GO:0045197">
    <property type="term" value="P:establishment or maintenance of epithelial cell apical/basal polarity"/>
    <property type="evidence" value="ECO:0007669"/>
    <property type="project" value="TreeGrafter"/>
</dbReference>
<dbReference type="EMBL" id="JAODUP010000326">
    <property type="protein sequence ID" value="KAK2152528.1"/>
    <property type="molecule type" value="Genomic_DNA"/>
</dbReference>
<evidence type="ECO:0000259" key="12">
    <source>
        <dbReference type="PROSITE" id="PS50026"/>
    </source>
</evidence>
<feature type="domain" description="EGF-like" evidence="12">
    <location>
        <begin position="85"/>
        <end position="121"/>
    </location>
</feature>
<evidence type="ECO:0000256" key="3">
    <source>
        <dbReference type="ARBA" id="ARBA00022490"/>
    </source>
</evidence>
<dbReference type="FunFam" id="2.10.25.10:FF:000173">
    <property type="entry name" value="Neurogenic locus notch protein 2"/>
    <property type="match status" value="1"/>
</dbReference>
<dbReference type="GO" id="GO:0005576">
    <property type="term" value="C:extracellular region"/>
    <property type="evidence" value="ECO:0007669"/>
    <property type="project" value="UniProtKB-SubCell"/>
</dbReference>
<dbReference type="Pfam" id="PF00008">
    <property type="entry name" value="EGF"/>
    <property type="match status" value="3"/>
</dbReference>
<dbReference type="InterPro" id="IPR051022">
    <property type="entry name" value="Notch_Cell-Fate_Det"/>
</dbReference>
<keyword evidence="14" id="KW-1185">Reference proteome</keyword>
<evidence type="ECO:0000256" key="10">
    <source>
        <dbReference type="ARBA" id="ARBA00023180"/>
    </source>
</evidence>
<evidence type="ECO:0000256" key="5">
    <source>
        <dbReference type="ARBA" id="ARBA00022536"/>
    </source>
</evidence>
<dbReference type="PANTHER" id="PTHR24049">
    <property type="entry name" value="CRUMBS FAMILY MEMBER"/>
    <property type="match status" value="1"/>
</dbReference>
<dbReference type="SMART" id="SM00179">
    <property type="entry name" value="EGF_CA"/>
    <property type="match status" value="3"/>
</dbReference>
<dbReference type="PROSITE" id="PS00022">
    <property type="entry name" value="EGF_1"/>
    <property type="match status" value="3"/>
</dbReference>
<feature type="disulfide bond" evidence="11">
    <location>
        <begin position="150"/>
        <end position="159"/>
    </location>
</feature>
<feature type="disulfide bond" evidence="11">
    <location>
        <begin position="189"/>
        <end position="198"/>
    </location>
</feature>
<keyword evidence="8" id="KW-0106">Calcium</keyword>
<accession>A0AAD9N206</accession>
<keyword evidence="3" id="KW-0963">Cytoplasm</keyword>
<reference evidence="13" key="1">
    <citation type="journal article" date="2023" name="Mol. Biol. Evol.">
        <title>Third-Generation Sequencing Reveals the Adaptive Role of the Epigenome in Three Deep-Sea Polychaetes.</title>
        <authorList>
            <person name="Perez M."/>
            <person name="Aroh O."/>
            <person name="Sun Y."/>
            <person name="Lan Y."/>
            <person name="Juniper S.K."/>
            <person name="Young C.R."/>
            <person name="Angers B."/>
            <person name="Qian P.Y."/>
        </authorList>
    </citation>
    <scope>NUCLEOTIDE SEQUENCE</scope>
    <source>
        <strain evidence="13">P08H-3</strain>
    </source>
</reference>
<dbReference type="GO" id="GO:0005737">
    <property type="term" value="C:cytoplasm"/>
    <property type="evidence" value="ECO:0007669"/>
    <property type="project" value="UniProtKB-SubCell"/>
</dbReference>
<dbReference type="PROSITE" id="PS50026">
    <property type="entry name" value="EGF_3"/>
    <property type="match status" value="3"/>
</dbReference>
<evidence type="ECO:0000256" key="6">
    <source>
        <dbReference type="ARBA" id="ARBA00022729"/>
    </source>
</evidence>
<comment type="subcellular location">
    <subcellularLocation>
        <location evidence="1">Cytoplasm</location>
    </subcellularLocation>
    <subcellularLocation>
        <location evidence="2">Secreted</location>
    </subcellularLocation>
</comment>
<protein>
    <recommendedName>
        <fullName evidence="12">EGF-like domain-containing protein</fullName>
    </recommendedName>
</protein>
<dbReference type="SUPFAM" id="SSF57196">
    <property type="entry name" value="EGF/Laminin"/>
    <property type="match status" value="3"/>
</dbReference>
<dbReference type="PANTHER" id="PTHR24049:SF22">
    <property type="entry name" value="DROSOPHILA CRUMBS HOMOLOG"/>
    <property type="match status" value="1"/>
</dbReference>
<proteinExistence type="predicted"/>
<dbReference type="Gene3D" id="2.10.25.10">
    <property type="entry name" value="Laminin"/>
    <property type="match status" value="3"/>
</dbReference>
<dbReference type="InterPro" id="IPR000742">
    <property type="entry name" value="EGF"/>
</dbReference>
<organism evidence="13 14">
    <name type="scientific">Paralvinella palmiformis</name>
    <dbReference type="NCBI Taxonomy" id="53620"/>
    <lineage>
        <taxon>Eukaryota</taxon>
        <taxon>Metazoa</taxon>
        <taxon>Spiralia</taxon>
        <taxon>Lophotrochozoa</taxon>
        <taxon>Annelida</taxon>
        <taxon>Polychaeta</taxon>
        <taxon>Sedentaria</taxon>
        <taxon>Canalipalpata</taxon>
        <taxon>Terebellida</taxon>
        <taxon>Terebelliformia</taxon>
        <taxon>Alvinellidae</taxon>
        <taxon>Paralvinella</taxon>
    </lineage>
</organism>
<comment type="caution">
    <text evidence="13">The sequence shown here is derived from an EMBL/GenBank/DDBJ whole genome shotgun (WGS) entry which is preliminary data.</text>
</comment>
<dbReference type="GO" id="GO:0032991">
    <property type="term" value="C:protein-containing complex"/>
    <property type="evidence" value="ECO:0007669"/>
    <property type="project" value="TreeGrafter"/>
</dbReference>
<keyword evidence="6" id="KW-0732">Signal</keyword>
<gene>
    <name evidence="13" type="ORF">LSH36_326g05008</name>
</gene>
<dbReference type="GO" id="GO:0005509">
    <property type="term" value="F:calcium ion binding"/>
    <property type="evidence" value="ECO:0007669"/>
    <property type="project" value="InterPro"/>
</dbReference>
<evidence type="ECO:0000313" key="13">
    <source>
        <dbReference type="EMBL" id="KAK2152528.1"/>
    </source>
</evidence>
<evidence type="ECO:0000256" key="7">
    <source>
        <dbReference type="ARBA" id="ARBA00022737"/>
    </source>
</evidence>
<dbReference type="GO" id="GO:0007157">
    <property type="term" value="P:heterophilic cell-cell adhesion via plasma membrane cell adhesion molecules"/>
    <property type="evidence" value="ECO:0007669"/>
    <property type="project" value="TreeGrafter"/>
</dbReference>
<keyword evidence="9 11" id="KW-1015">Disulfide bond</keyword>
<dbReference type="Proteomes" id="UP001208570">
    <property type="component" value="Unassembled WGS sequence"/>
</dbReference>
<keyword evidence="7" id="KW-0677">Repeat</keyword>
<evidence type="ECO:0000256" key="1">
    <source>
        <dbReference type="ARBA" id="ARBA00004496"/>
    </source>
</evidence>
<evidence type="ECO:0000256" key="11">
    <source>
        <dbReference type="PROSITE-ProRule" id="PRU00076"/>
    </source>
</evidence>
<keyword evidence="5 11" id="KW-0245">EGF-like domain</keyword>
<feature type="domain" description="EGF-like" evidence="12">
    <location>
        <begin position="124"/>
        <end position="160"/>
    </location>
</feature>
<evidence type="ECO:0000256" key="9">
    <source>
        <dbReference type="ARBA" id="ARBA00023157"/>
    </source>
</evidence>
<keyword evidence="4" id="KW-0964">Secreted</keyword>
<dbReference type="GO" id="GO:0005886">
    <property type="term" value="C:plasma membrane"/>
    <property type="evidence" value="ECO:0007669"/>
    <property type="project" value="TreeGrafter"/>
</dbReference>
<evidence type="ECO:0000256" key="4">
    <source>
        <dbReference type="ARBA" id="ARBA00022525"/>
    </source>
</evidence>
<keyword evidence="10" id="KW-0325">Glycoprotein</keyword>
<evidence type="ECO:0000313" key="14">
    <source>
        <dbReference type="Proteomes" id="UP001208570"/>
    </source>
</evidence>
<feature type="domain" description="EGF-like" evidence="12">
    <location>
        <begin position="163"/>
        <end position="199"/>
    </location>
</feature>
<feature type="disulfide bond" evidence="11">
    <location>
        <begin position="111"/>
        <end position="120"/>
    </location>
</feature>
<dbReference type="CDD" id="cd00054">
    <property type="entry name" value="EGF_CA"/>
    <property type="match status" value="3"/>
</dbReference>
<evidence type="ECO:0000256" key="2">
    <source>
        <dbReference type="ARBA" id="ARBA00004613"/>
    </source>
</evidence>